<evidence type="ECO:0000313" key="7">
    <source>
        <dbReference type="Proteomes" id="UP000233524"/>
    </source>
</evidence>
<comment type="caution">
    <text evidence="6">The sequence shown here is derived from an EMBL/GenBank/DDBJ whole genome shotgun (WGS) entry which is preliminary data.</text>
</comment>
<dbReference type="InterPro" id="IPR020946">
    <property type="entry name" value="Flavin_mOase-like"/>
</dbReference>
<gene>
    <name evidence="6" type="ORF">jhhlp_004886</name>
</gene>
<dbReference type="EMBL" id="NLAX01000095">
    <property type="protein sequence ID" value="PKS08502.1"/>
    <property type="molecule type" value="Genomic_DNA"/>
</dbReference>
<sequence length="570" mass="64579">MISADAPNGHANGVNGHSNGTNGDSSSLASAFTAANSSLDYDVLIVGAGLSGIFSMYRMRELGFRAKIIEAGSGEGGTWFWNRYPGARFDSESYSYIFSFSQEVLDEWDWTEHFSPQPETLKYIQYLTKKFDLKKHMQFNTRIQTAHWQSESNSWLLTDQDGKTYSCRYLITAMGILNEPTLPNIPGVNDYKGQAWHTARWPADHSSLKGKRVGIIGTGATAIQTIQTIAPDVGSLTVFQRTANWTAPLRNTKITKEEMMEIRKKYPTIFKQCLESYSCFIHVTDPKSVFDMSEEQRLEHWEKLYQTPGFAKVLSINGDIYTDKAANDLYSAFYAEKIRSRVKDPKTAEMLIPKNHGFGTRRVPLESGYYEVFNQDNVKLVDIRENPIEKIVATGVQTRDELYEVDILIYATGFDAVTGSFNAVDFEGVNGTKLKDVWADGIRTFLGLTVKDFPNMFMIMGPHQMFGNIPRSIEYAVEWVAKYLKYARDNNIQYLEATEAGMDMWTEHVHECGKGLLANDVDSWMTGVNKNLAHKQKRSMTRYNGPAPGYRKRCDEVTARNYSDFVIKQG</sequence>
<evidence type="ECO:0000313" key="6">
    <source>
        <dbReference type="EMBL" id="PKS08502.1"/>
    </source>
</evidence>
<dbReference type="AlphaFoldDB" id="A0A2N3N806"/>
<accession>A0A2N3N806</accession>
<dbReference type="Pfam" id="PF00743">
    <property type="entry name" value="FMO-like"/>
    <property type="match status" value="1"/>
</dbReference>
<dbReference type="Proteomes" id="UP000233524">
    <property type="component" value="Unassembled WGS sequence"/>
</dbReference>
<dbReference type="STRING" id="41688.A0A2N3N806"/>
<protein>
    <recommendedName>
        <fullName evidence="8">FAD/NAD(P)-binding domain-containing protein</fullName>
    </recommendedName>
</protein>
<evidence type="ECO:0000256" key="1">
    <source>
        <dbReference type="ARBA" id="ARBA00022630"/>
    </source>
</evidence>
<feature type="region of interest" description="Disordered" evidence="5">
    <location>
        <begin position="1"/>
        <end position="20"/>
    </location>
</feature>
<keyword evidence="2" id="KW-0274">FAD</keyword>
<dbReference type="InterPro" id="IPR050775">
    <property type="entry name" value="FAD-binding_Monooxygenases"/>
</dbReference>
<dbReference type="Gene3D" id="3.50.50.60">
    <property type="entry name" value="FAD/NAD(P)-binding domain"/>
    <property type="match status" value="2"/>
</dbReference>
<dbReference type="InParanoid" id="A0A2N3N806"/>
<dbReference type="GO" id="GO:0050660">
    <property type="term" value="F:flavin adenine dinucleotide binding"/>
    <property type="evidence" value="ECO:0007669"/>
    <property type="project" value="InterPro"/>
</dbReference>
<evidence type="ECO:0000256" key="5">
    <source>
        <dbReference type="SAM" id="MobiDB-lite"/>
    </source>
</evidence>
<dbReference type="OrthoDB" id="66881at2759"/>
<dbReference type="InterPro" id="IPR036188">
    <property type="entry name" value="FAD/NAD-bd_sf"/>
</dbReference>
<dbReference type="VEuPathDB" id="FungiDB:jhhlp_004886"/>
<keyword evidence="1" id="KW-0285">Flavoprotein</keyword>
<dbReference type="GO" id="GO:0004499">
    <property type="term" value="F:N,N-dimethylaniline monooxygenase activity"/>
    <property type="evidence" value="ECO:0007669"/>
    <property type="project" value="InterPro"/>
</dbReference>
<dbReference type="PANTHER" id="PTHR43098">
    <property type="entry name" value="L-ORNITHINE N(5)-MONOOXYGENASE-RELATED"/>
    <property type="match status" value="1"/>
</dbReference>
<organism evidence="6 7">
    <name type="scientific">Lomentospora prolificans</name>
    <dbReference type="NCBI Taxonomy" id="41688"/>
    <lineage>
        <taxon>Eukaryota</taxon>
        <taxon>Fungi</taxon>
        <taxon>Dikarya</taxon>
        <taxon>Ascomycota</taxon>
        <taxon>Pezizomycotina</taxon>
        <taxon>Sordariomycetes</taxon>
        <taxon>Hypocreomycetidae</taxon>
        <taxon>Microascales</taxon>
        <taxon>Microascaceae</taxon>
        <taxon>Lomentospora</taxon>
    </lineage>
</organism>
<evidence type="ECO:0000256" key="3">
    <source>
        <dbReference type="ARBA" id="ARBA00022857"/>
    </source>
</evidence>
<evidence type="ECO:0000256" key="2">
    <source>
        <dbReference type="ARBA" id="ARBA00022827"/>
    </source>
</evidence>
<keyword evidence="7" id="KW-1185">Reference proteome</keyword>
<proteinExistence type="predicted"/>
<dbReference type="SUPFAM" id="SSF51905">
    <property type="entry name" value="FAD/NAD(P)-binding domain"/>
    <property type="match status" value="3"/>
</dbReference>
<dbReference type="PANTHER" id="PTHR43098:SF5">
    <property type="entry name" value="DUAL-FUNCTIONAL MONOOXYGENASE_METHYLTRANSFERASE PSOF"/>
    <property type="match status" value="1"/>
</dbReference>
<evidence type="ECO:0000256" key="4">
    <source>
        <dbReference type="ARBA" id="ARBA00023002"/>
    </source>
</evidence>
<dbReference type="GO" id="GO:0050661">
    <property type="term" value="F:NADP binding"/>
    <property type="evidence" value="ECO:0007669"/>
    <property type="project" value="InterPro"/>
</dbReference>
<evidence type="ECO:0008006" key="8">
    <source>
        <dbReference type="Google" id="ProtNLM"/>
    </source>
</evidence>
<reference evidence="6 7" key="1">
    <citation type="journal article" date="2017" name="G3 (Bethesda)">
        <title>First Draft Genome Sequence of the Pathogenic Fungus Lomentospora prolificans (Formerly Scedosporium prolificans).</title>
        <authorList>
            <person name="Luo R."/>
            <person name="Zimin A."/>
            <person name="Workman R."/>
            <person name="Fan Y."/>
            <person name="Pertea G."/>
            <person name="Grossman N."/>
            <person name="Wear M.P."/>
            <person name="Jia B."/>
            <person name="Miller H."/>
            <person name="Casadevall A."/>
            <person name="Timp W."/>
            <person name="Zhang S.X."/>
            <person name="Salzberg S.L."/>
        </authorList>
    </citation>
    <scope>NUCLEOTIDE SEQUENCE [LARGE SCALE GENOMIC DNA]</scope>
    <source>
        <strain evidence="6 7">JHH-5317</strain>
    </source>
</reference>
<keyword evidence="3" id="KW-0521">NADP</keyword>
<keyword evidence="4" id="KW-0560">Oxidoreductase</keyword>
<name>A0A2N3N806_9PEZI</name>